<sequence>MSSRLYLYTPNEPGPRKYKKLRRFRSSNRKSPSRRNQNKVQSQVIQNCNCKFPPIRQPNNQMSTMVTRNVMTVAPEPIFYNQPNLSNSSTNQNKIIGGNQEYSQVNIIGKGAFGVVYSAIMANGKQVAIKKVSQNPKYKNHEHEILKMINNKYCVKMINSFKSSDENYDDCNNIIKRNYLNIVMNYMPHNLHDYIQCHKVQNYYPPIIMAKLFAYQIFLGLSYLHSPRINITHRDLKPRNVLVDPDTGELKICDFGSAKILSPKEPNASYIASRYYRAPELIMKCTNYTNKIDIWAAGCIFAEILTGGVPLFQSNTSRGQLGEIFKIIGHPTTSDLESFQHEISDEELIEIKKNARKTIKLDSVMPPHVPPDVIELLNDIFQYNPQKRPSANQCLYHRCFGELFRKGTTLPNGMPIPPIE</sequence>
<dbReference type="Proteomes" id="UP001470230">
    <property type="component" value="Unassembled WGS sequence"/>
</dbReference>
<comment type="caution">
    <text evidence="10">The sequence shown here is derived from an EMBL/GenBank/DDBJ whole genome shotgun (WGS) entry which is preliminary data.</text>
</comment>
<keyword evidence="5" id="KW-0418">Kinase</keyword>
<proteinExistence type="inferred from homology"/>
<dbReference type="PROSITE" id="PS00108">
    <property type="entry name" value="PROTEIN_KINASE_ST"/>
    <property type="match status" value="1"/>
</dbReference>
<dbReference type="InterPro" id="IPR050591">
    <property type="entry name" value="GSK-3"/>
</dbReference>
<comment type="similarity">
    <text evidence="1">Belongs to the protein kinase superfamily. CMGC Ser/Thr protein kinase family. GSK-3 subfamily.</text>
</comment>
<dbReference type="SUPFAM" id="SSF56112">
    <property type="entry name" value="Protein kinase-like (PK-like)"/>
    <property type="match status" value="1"/>
</dbReference>
<dbReference type="InterPro" id="IPR039192">
    <property type="entry name" value="STKc_GSK3"/>
</dbReference>
<dbReference type="Gene3D" id="1.10.510.10">
    <property type="entry name" value="Transferase(Phosphotransferase) domain 1"/>
    <property type="match status" value="1"/>
</dbReference>
<keyword evidence="4 7" id="KW-0547">Nucleotide-binding</keyword>
<evidence type="ECO:0000313" key="10">
    <source>
        <dbReference type="EMBL" id="KAK8897701.1"/>
    </source>
</evidence>
<dbReference type="InterPro" id="IPR017441">
    <property type="entry name" value="Protein_kinase_ATP_BS"/>
</dbReference>
<dbReference type="SMART" id="SM00220">
    <property type="entry name" value="S_TKc"/>
    <property type="match status" value="1"/>
</dbReference>
<dbReference type="Gene3D" id="3.30.200.20">
    <property type="entry name" value="Phosphorylase Kinase, domain 1"/>
    <property type="match status" value="1"/>
</dbReference>
<evidence type="ECO:0000256" key="6">
    <source>
        <dbReference type="ARBA" id="ARBA00022840"/>
    </source>
</evidence>
<keyword evidence="2 8" id="KW-0723">Serine/threonine-protein kinase</keyword>
<keyword evidence="11" id="KW-1185">Reference proteome</keyword>
<gene>
    <name evidence="10" type="ORF">M9Y10_015666</name>
</gene>
<evidence type="ECO:0000256" key="7">
    <source>
        <dbReference type="PROSITE-ProRule" id="PRU10141"/>
    </source>
</evidence>
<evidence type="ECO:0000259" key="9">
    <source>
        <dbReference type="PROSITE" id="PS50011"/>
    </source>
</evidence>
<name>A0ABR2L2X0_9EUKA</name>
<dbReference type="CDD" id="cd14137">
    <property type="entry name" value="STKc_GSK3"/>
    <property type="match status" value="1"/>
</dbReference>
<accession>A0ABR2L2X0</accession>
<evidence type="ECO:0000256" key="4">
    <source>
        <dbReference type="ARBA" id="ARBA00022741"/>
    </source>
</evidence>
<reference evidence="10 11" key="1">
    <citation type="submission" date="2024-04" db="EMBL/GenBank/DDBJ databases">
        <title>Tritrichomonas musculus Genome.</title>
        <authorList>
            <person name="Alves-Ferreira E."/>
            <person name="Grigg M."/>
            <person name="Lorenzi H."/>
            <person name="Galac M."/>
        </authorList>
    </citation>
    <scope>NUCLEOTIDE SEQUENCE [LARGE SCALE GENOMIC DNA]</scope>
    <source>
        <strain evidence="10 11">EAF2021</strain>
    </source>
</reference>
<dbReference type="EMBL" id="JAPFFF010000002">
    <property type="protein sequence ID" value="KAK8897701.1"/>
    <property type="molecule type" value="Genomic_DNA"/>
</dbReference>
<dbReference type="PANTHER" id="PTHR24057">
    <property type="entry name" value="GLYCOGEN SYNTHASE KINASE-3 ALPHA"/>
    <property type="match status" value="1"/>
</dbReference>
<dbReference type="PROSITE" id="PS50011">
    <property type="entry name" value="PROTEIN_KINASE_DOM"/>
    <property type="match status" value="1"/>
</dbReference>
<keyword evidence="6 7" id="KW-0067">ATP-binding</keyword>
<organism evidence="10 11">
    <name type="scientific">Tritrichomonas musculus</name>
    <dbReference type="NCBI Taxonomy" id="1915356"/>
    <lineage>
        <taxon>Eukaryota</taxon>
        <taxon>Metamonada</taxon>
        <taxon>Parabasalia</taxon>
        <taxon>Tritrichomonadida</taxon>
        <taxon>Tritrichomonadidae</taxon>
        <taxon>Tritrichomonas</taxon>
    </lineage>
</organism>
<keyword evidence="3" id="KW-0808">Transferase</keyword>
<dbReference type="InterPro" id="IPR008271">
    <property type="entry name" value="Ser/Thr_kinase_AS"/>
</dbReference>
<dbReference type="InterPro" id="IPR011009">
    <property type="entry name" value="Kinase-like_dom_sf"/>
</dbReference>
<evidence type="ECO:0000256" key="1">
    <source>
        <dbReference type="ARBA" id="ARBA00005527"/>
    </source>
</evidence>
<dbReference type="InterPro" id="IPR000719">
    <property type="entry name" value="Prot_kinase_dom"/>
</dbReference>
<dbReference type="PROSITE" id="PS00107">
    <property type="entry name" value="PROTEIN_KINASE_ATP"/>
    <property type="match status" value="1"/>
</dbReference>
<feature type="domain" description="Protein kinase" evidence="9">
    <location>
        <begin position="102"/>
        <end position="400"/>
    </location>
</feature>
<evidence type="ECO:0000313" key="11">
    <source>
        <dbReference type="Proteomes" id="UP001470230"/>
    </source>
</evidence>
<evidence type="ECO:0000256" key="5">
    <source>
        <dbReference type="ARBA" id="ARBA00022777"/>
    </source>
</evidence>
<evidence type="ECO:0000256" key="8">
    <source>
        <dbReference type="RuleBase" id="RU000304"/>
    </source>
</evidence>
<protein>
    <recommendedName>
        <fullName evidence="9">Protein kinase domain-containing protein</fullName>
    </recommendedName>
</protein>
<dbReference type="Pfam" id="PF00069">
    <property type="entry name" value="Pkinase"/>
    <property type="match status" value="1"/>
</dbReference>
<evidence type="ECO:0000256" key="3">
    <source>
        <dbReference type="ARBA" id="ARBA00022679"/>
    </source>
</evidence>
<evidence type="ECO:0000256" key="2">
    <source>
        <dbReference type="ARBA" id="ARBA00022527"/>
    </source>
</evidence>
<dbReference type="PANTHER" id="PTHR24057:SF0">
    <property type="entry name" value="PROTEIN KINASE SHAGGY-RELATED"/>
    <property type="match status" value="1"/>
</dbReference>
<feature type="binding site" evidence="7">
    <location>
        <position position="131"/>
    </location>
    <ligand>
        <name>ATP</name>
        <dbReference type="ChEBI" id="CHEBI:30616"/>
    </ligand>
</feature>